<protein>
    <submittedName>
        <fullName evidence="1">Signal recognition particle</fullName>
    </submittedName>
</protein>
<accession>A0ACB5RX15</accession>
<dbReference type="Proteomes" id="UP001165186">
    <property type="component" value="Unassembled WGS sequence"/>
</dbReference>
<evidence type="ECO:0000313" key="1">
    <source>
        <dbReference type="EMBL" id="GME25059.1"/>
    </source>
</evidence>
<dbReference type="EMBL" id="BSXG01000017">
    <property type="protein sequence ID" value="GME25059.1"/>
    <property type="molecule type" value="Genomic_DNA"/>
</dbReference>
<keyword evidence="2" id="KW-1185">Reference proteome</keyword>
<reference evidence="1" key="1">
    <citation type="submission" date="2024-09" db="EMBL/GenBank/DDBJ databases">
        <title>Draft Genome Sequences of Neofusicoccum parvum.</title>
        <authorList>
            <person name="Ashida A."/>
            <person name="Camagna M."/>
            <person name="Tanaka A."/>
            <person name="Takemoto D."/>
        </authorList>
    </citation>
    <scope>NUCLEOTIDE SEQUENCE</scope>
    <source>
        <strain evidence="1">PPO83</strain>
    </source>
</reference>
<sequence length="274" mass="29070">MSLQPRIEEVSDSEPEDMDPSDFDPQAFAQSMMAASGAGPSSSPGGGGGVPFNPALAPQSPFPGGNPNAAAQRAAEAEMREKSKNWQCIYPVYFDASRTRAEGRRVAKELAVASPLARDMVDAVAALGLTQVVFEPGKTHPKDWSNPGRVRVLVKKEDGTLVNSKVKNKHHLYNLVAAYLKEHPTTEDSPMRLRIAGVPPPKELKPPAVPRGWKVNPIVPLHSPALSGGGVSENLFKDMMAEMQGEMPGSGNASDSGAGAGGKKNKKDKKKGKA</sequence>
<proteinExistence type="predicted"/>
<comment type="caution">
    <text evidence="1">The sequence shown here is derived from an EMBL/GenBank/DDBJ whole genome shotgun (WGS) entry which is preliminary data.</text>
</comment>
<gene>
    <name evidence="1" type="primary">g1695</name>
    <name evidence="1" type="ORF">NpPPO83_00001695</name>
</gene>
<name>A0ACB5RX15_9PEZI</name>
<organism evidence="1 2">
    <name type="scientific">Neofusicoccum parvum</name>
    <dbReference type="NCBI Taxonomy" id="310453"/>
    <lineage>
        <taxon>Eukaryota</taxon>
        <taxon>Fungi</taxon>
        <taxon>Dikarya</taxon>
        <taxon>Ascomycota</taxon>
        <taxon>Pezizomycotina</taxon>
        <taxon>Dothideomycetes</taxon>
        <taxon>Dothideomycetes incertae sedis</taxon>
        <taxon>Botryosphaeriales</taxon>
        <taxon>Botryosphaeriaceae</taxon>
        <taxon>Neofusicoccum</taxon>
    </lineage>
</organism>
<evidence type="ECO:0000313" key="2">
    <source>
        <dbReference type="Proteomes" id="UP001165186"/>
    </source>
</evidence>